<dbReference type="Proteomes" id="UP000256686">
    <property type="component" value="Unassembled WGS sequence"/>
</dbReference>
<organism evidence="2 3">
    <name type="scientific">Chryseobacterium pennae</name>
    <dbReference type="NCBI Taxonomy" id="2258962"/>
    <lineage>
        <taxon>Bacteria</taxon>
        <taxon>Pseudomonadati</taxon>
        <taxon>Bacteroidota</taxon>
        <taxon>Flavobacteriia</taxon>
        <taxon>Flavobacteriales</taxon>
        <taxon>Weeksellaceae</taxon>
        <taxon>Chryseobacterium group</taxon>
        <taxon>Chryseobacterium</taxon>
    </lineage>
</organism>
<comment type="caution">
    <text evidence="2">The sequence shown here is derived from an EMBL/GenBank/DDBJ whole genome shotgun (WGS) entry which is preliminary data.</text>
</comment>
<gene>
    <name evidence="2" type="ORF">DRF65_23335</name>
</gene>
<keyword evidence="3" id="KW-1185">Reference proteome</keyword>
<reference evidence="3" key="1">
    <citation type="submission" date="2018-06" db="EMBL/GenBank/DDBJ databases">
        <authorList>
            <person name="Lum Nde A."/>
            <person name="Hugo C."/>
        </authorList>
    </citation>
    <scope>NUCLEOTIDE SEQUENCE [LARGE SCALE GENOMIC DNA]</scope>
    <source>
        <strain evidence="3">1_F178</strain>
    </source>
</reference>
<name>A0A3D9C2P0_9FLAO</name>
<protein>
    <recommendedName>
        <fullName evidence="4">Thrombospondin type 3 repeat-containing protein</fullName>
    </recommendedName>
</protein>
<dbReference type="GO" id="GO:0007155">
    <property type="term" value="P:cell adhesion"/>
    <property type="evidence" value="ECO:0007669"/>
    <property type="project" value="InterPro"/>
</dbReference>
<dbReference type="Gene3D" id="4.10.1080.10">
    <property type="entry name" value="TSP type-3 repeat"/>
    <property type="match status" value="1"/>
</dbReference>
<dbReference type="InterPro" id="IPR003367">
    <property type="entry name" value="Thrombospondin_3-like_rpt"/>
</dbReference>
<evidence type="ECO:0000313" key="2">
    <source>
        <dbReference type="EMBL" id="REC59988.1"/>
    </source>
</evidence>
<dbReference type="AlphaFoldDB" id="A0A3D9C2P0"/>
<evidence type="ECO:0000313" key="3">
    <source>
        <dbReference type="Proteomes" id="UP000256686"/>
    </source>
</evidence>
<sequence>MKIKGSAVLFFMVSCFHAQEIKDHTEFKKCKKEFSKKICLSDKDKDGVRFYMDQCPEVSGSEDNNGCPWPDTDGDGVLDKDDACPTVAGPTENNGCPWPDTDGDGILDKDDNCPTTPGAPENNGCKIIPTPKRYTEEELQKIESDFLAHNKNINYHALADFIFKKIEGKNLKSKVLYVSIYRKFEAGCGMDRTDHSAGNMVQQLIFQSFWDERNFKKFANLFPDKMILPIGRPRIFDYESIENIVGLKGVPKLETKYGMVYNAKGKFAEIPDSNEKMIPDSDKMDLFVYVEDNKVTISLNKKDFYFRCKSSKIEEITESEYNN</sequence>
<dbReference type="GO" id="GO:0005509">
    <property type="term" value="F:calcium ion binding"/>
    <property type="evidence" value="ECO:0007669"/>
    <property type="project" value="InterPro"/>
</dbReference>
<dbReference type="InterPro" id="IPR028974">
    <property type="entry name" value="TSP_type-3_rpt"/>
</dbReference>
<accession>A0A3D9C2P0</accession>
<evidence type="ECO:0000256" key="1">
    <source>
        <dbReference type="ARBA" id="ARBA00022729"/>
    </source>
</evidence>
<dbReference type="Pfam" id="PF02412">
    <property type="entry name" value="TSP_3"/>
    <property type="match status" value="3"/>
</dbReference>
<dbReference type="PROSITE" id="PS51257">
    <property type="entry name" value="PROKAR_LIPOPROTEIN"/>
    <property type="match status" value="1"/>
</dbReference>
<evidence type="ECO:0008006" key="4">
    <source>
        <dbReference type="Google" id="ProtNLM"/>
    </source>
</evidence>
<dbReference type="SUPFAM" id="SSF103647">
    <property type="entry name" value="TSP type-3 repeat"/>
    <property type="match status" value="1"/>
</dbReference>
<keyword evidence="1" id="KW-0732">Signal</keyword>
<proteinExistence type="predicted"/>
<dbReference type="EMBL" id="QNVT01000030">
    <property type="protein sequence ID" value="REC59988.1"/>
    <property type="molecule type" value="Genomic_DNA"/>
</dbReference>